<dbReference type="AlphaFoldDB" id="A0A4U0UIZ3"/>
<organism evidence="8 9">
    <name type="scientific">Friedmanniomyces endolithicus</name>
    <dbReference type="NCBI Taxonomy" id="329885"/>
    <lineage>
        <taxon>Eukaryota</taxon>
        <taxon>Fungi</taxon>
        <taxon>Dikarya</taxon>
        <taxon>Ascomycota</taxon>
        <taxon>Pezizomycotina</taxon>
        <taxon>Dothideomycetes</taxon>
        <taxon>Dothideomycetidae</taxon>
        <taxon>Mycosphaerellales</taxon>
        <taxon>Teratosphaeriaceae</taxon>
        <taxon>Friedmanniomyces</taxon>
    </lineage>
</organism>
<comment type="similarity">
    <text evidence="1 4">Belongs to the type-B carboxylesterase/lipase family.</text>
</comment>
<evidence type="ECO:0000313" key="6">
    <source>
        <dbReference type="EMBL" id="KAK0304680.1"/>
    </source>
</evidence>
<dbReference type="InterPro" id="IPR002018">
    <property type="entry name" value="CarbesteraseB"/>
</dbReference>
<dbReference type="Proteomes" id="UP001175353">
    <property type="component" value="Unassembled WGS sequence"/>
</dbReference>
<name>A0A4U0UIZ3_9PEZI</name>
<reference evidence="6" key="2">
    <citation type="submission" date="2021-12" db="EMBL/GenBank/DDBJ databases">
        <title>Black yeast isolated from Biological Soil Crust.</title>
        <authorList>
            <person name="Kurbessoian T."/>
        </authorList>
    </citation>
    <scope>NUCLEOTIDE SEQUENCE</scope>
    <source>
        <strain evidence="6">CCFEE 5208</strain>
    </source>
</reference>
<reference evidence="8 9" key="1">
    <citation type="submission" date="2017-03" db="EMBL/GenBank/DDBJ databases">
        <title>Genomes of endolithic fungi from Antarctica.</title>
        <authorList>
            <person name="Coleine C."/>
            <person name="Masonjones S."/>
            <person name="Stajich J.E."/>
        </authorList>
    </citation>
    <scope>NUCLEOTIDE SEQUENCE [LARGE SCALE GENOMIC DNA]</scope>
    <source>
        <strain evidence="8 9">CCFEE 5311</strain>
    </source>
</reference>
<dbReference type="Proteomes" id="UP001168146">
    <property type="component" value="Unassembled WGS sequence"/>
</dbReference>
<dbReference type="Pfam" id="PF00135">
    <property type="entry name" value="COesterase"/>
    <property type="match status" value="1"/>
</dbReference>
<keyword evidence="3 4" id="KW-0378">Hydrolase</keyword>
<gene>
    <name evidence="8" type="ORF">B0A54_13759</name>
    <name evidence="6" type="ORF">LTR82_017095</name>
    <name evidence="7" type="ORF">LTR91_021446</name>
</gene>
<dbReference type="InterPro" id="IPR002168">
    <property type="entry name" value="Lipase_GDXG_HIS_AS"/>
</dbReference>
<comment type="similarity">
    <text evidence="2">Belongs to the 'GDXG' lipolytic enzyme family.</text>
</comment>
<evidence type="ECO:0000256" key="3">
    <source>
        <dbReference type="ARBA" id="ARBA00022801"/>
    </source>
</evidence>
<reference evidence="7" key="3">
    <citation type="submission" date="2023-06" db="EMBL/GenBank/DDBJ databases">
        <title>Black Yeasts Isolated from many extreme environments.</title>
        <authorList>
            <person name="Coleine C."/>
            <person name="Stajich J.E."/>
            <person name="Selbmann L."/>
        </authorList>
    </citation>
    <scope>NUCLEOTIDE SEQUENCE</scope>
    <source>
        <strain evidence="7">CCFEE 5200</strain>
    </source>
</reference>
<dbReference type="STRING" id="329885.A0A4U0UIZ3"/>
<evidence type="ECO:0000313" key="9">
    <source>
        <dbReference type="Proteomes" id="UP000310066"/>
    </source>
</evidence>
<dbReference type="EC" id="3.1.1.-" evidence="4"/>
<dbReference type="EMBL" id="JAUJLE010000382">
    <property type="protein sequence ID" value="KAK0958238.1"/>
    <property type="molecule type" value="Genomic_DNA"/>
</dbReference>
<comment type="caution">
    <text evidence="8">The sequence shown here is derived from an EMBL/GenBank/DDBJ whole genome shotgun (WGS) entry which is preliminary data.</text>
</comment>
<evidence type="ECO:0000256" key="1">
    <source>
        <dbReference type="ARBA" id="ARBA00005964"/>
    </source>
</evidence>
<feature type="signal peptide" evidence="4">
    <location>
        <begin position="1"/>
        <end position="21"/>
    </location>
</feature>
<evidence type="ECO:0000313" key="7">
    <source>
        <dbReference type="EMBL" id="KAK0958238.1"/>
    </source>
</evidence>
<dbReference type="OrthoDB" id="408631at2759"/>
<evidence type="ECO:0000256" key="2">
    <source>
        <dbReference type="ARBA" id="ARBA00010515"/>
    </source>
</evidence>
<dbReference type="EMBL" id="NAJP01000078">
    <property type="protein sequence ID" value="TKA34615.1"/>
    <property type="molecule type" value="Genomic_DNA"/>
</dbReference>
<dbReference type="EMBL" id="JASUXU010000124">
    <property type="protein sequence ID" value="KAK0304680.1"/>
    <property type="molecule type" value="Genomic_DNA"/>
</dbReference>
<dbReference type="Gene3D" id="3.40.50.1820">
    <property type="entry name" value="alpha/beta hydrolase"/>
    <property type="match status" value="1"/>
</dbReference>
<dbReference type="InterPro" id="IPR050309">
    <property type="entry name" value="Type-B_Carboxylest/Lipase"/>
</dbReference>
<sequence length="528" mass="58287">MFCLLPFTAAAVSFILPLVAAQYGSSNHTVDLGYAKYQGVLNQSTIQYFGIRYAQPPLGELRWRAPQDIESHSGYDPSTVIDATKRGPICVQGSPYWRNNPTLNSTGSEDCLLLDVLTPPAPVSSSLPVMVQIHGGGYDQGNSESAPGYLIVNQSQGQMIYVSIQYRLDAFGFLGSYEIRENGDANAGLLDQRAALGWIQRNIRAFGGDPARVTIIGGSAGGGSVVDQMILYGGVANPPFRAAIAEYPWWQSYKNNTILEAQYREMLAATNCSTLGCLRSQDSATLIAAMQTSLDVAYNAHVYGWGDFYYGPSVDGYAIRDLPSNEFKRGHFTKVPLMTNRDGYEGYNYSPKNETTQEEETADLQVIFPYAKQSFFSRLYQLYPAGDFNSTLFQRQSIYGDYIIACPTYYIATASSDWGQPTWKMIFDAGTELHGADGPFLWGPAASANNATLANIMKDWYIGFVLNLDPNSVNYSKTPKPYWPQYQSPGAANFSVMDVNYTQIGVIPDMDANPRCDFMHGQSYVVRN</sequence>
<accession>A0A4U0UIZ3</accession>
<evidence type="ECO:0000259" key="5">
    <source>
        <dbReference type="Pfam" id="PF00135"/>
    </source>
</evidence>
<dbReference type="Proteomes" id="UP000310066">
    <property type="component" value="Unassembled WGS sequence"/>
</dbReference>
<dbReference type="SUPFAM" id="SSF53474">
    <property type="entry name" value="alpha/beta-Hydrolases"/>
    <property type="match status" value="1"/>
</dbReference>
<dbReference type="InterPro" id="IPR019826">
    <property type="entry name" value="Carboxylesterase_B_AS"/>
</dbReference>
<dbReference type="InterPro" id="IPR029058">
    <property type="entry name" value="AB_hydrolase_fold"/>
</dbReference>
<dbReference type="PROSITE" id="PS01173">
    <property type="entry name" value="LIPASE_GDXG_HIS"/>
    <property type="match status" value="1"/>
</dbReference>
<protein>
    <recommendedName>
        <fullName evidence="4">Carboxylic ester hydrolase</fullName>
        <ecNumber evidence="4">3.1.1.-</ecNumber>
    </recommendedName>
</protein>
<evidence type="ECO:0000256" key="4">
    <source>
        <dbReference type="RuleBase" id="RU361235"/>
    </source>
</evidence>
<dbReference type="PROSITE" id="PS00122">
    <property type="entry name" value="CARBOXYLESTERASE_B_1"/>
    <property type="match status" value="1"/>
</dbReference>
<feature type="chain" id="PRO_5044516373" description="Carboxylic ester hydrolase" evidence="4">
    <location>
        <begin position="22"/>
        <end position="528"/>
    </location>
</feature>
<keyword evidence="4" id="KW-0732">Signal</keyword>
<proteinExistence type="inferred from homology"/>
<evidence type="ECO:0000313" key="8">
    <source>
        <dbReference type="EMBL" id="TKA34615.1"/>
    </source>
</evidence>
<keyword evidence="10" id="KW-1185">Reference proteome</keyword>
<feature type="domain" description="Carboxylesterase type B" evidence="5">
    <location>
        <begin position="40"/>
        <end position="503"/>
    </location>
</feature>
<dbReference type="PANTHER" id="PTHR11559">
    <property type="entry name" value="CARBOXYLESTERASE"/>
    <property type="match status" value="1"/>
</dbReference>
<evidence type="ECO:0000313" key="10">
    <source>
        <dbReference type="Proteomes" id="UP001175353"/>
    </source>
</evidence>
<dbReference type="GO" id="GO:0016787">
    <property type="term" value="F:hydrolase activity"/>
    <property type="evidence" value="ECO:0007669"/>
    <property type="project" value="UniProtKB-KW"/>
</dbReference>